<dbReference type="EMBL" id="QJSP01000008">
    <property type="protein sequence ID" value="PYE16304.1"/>
    <property type="molecule type" value="Genomic_DNA"/>
</dbReference>
<dbReference type="PROSITE" id="PS51819">
    <property type="entry name" value="VOC"/>
    <property type="match status" value="2"/>
</dbReference>
<dbReference type="PANTHER" id="PTHR43048">
    <property type="entry name" value="METHYLMALONYL-COA EPIMERASE"/>
    <property type="match status" value="1"/>
</dbReference>
<name>A0A318RZZ7_WILLI</name>
<dbReference type="SUPFAM" id="SSF54593">
    <property type="entry name" value="Glyoxalase/Bleomycin resistance protein/Dihydroxybiphenyl dioxygenase"/>
    <property type="match status" value="2"/>
</dbReference>
<protein>
    <recommendedName>
        <fullName evidence="3">VOC domain-containing protein</fullName>
    </recommendedName>
</protein>
<dbReference type="InterPro" id="IPR029068">
    <property type="entry name" value="Glyas_Bleomycin-R_OHBP_Dase"/>
</dbReference>
<accession>A0A318RZZ7</accession>
<dbReference type="GO" id="GO:0046872">
    <property type="term" value="F:metal ion binding"/>
    <property type="evidence" value="ECO:0007669"/>
    <property type="project" value="UniProtKB-KW"/>
</dbReference>
<dbReference type="AlphaFoldDB" id="A0A318RZZ7"/>
<dbReference type="InterPro" id="IPR051785">
    <property type="entry name" value="MMCE/EMCE_epimerase"/>
</dbReference>
<feature type="domain" description="VOC" evidence="3">
    <location>
        <begin position="5"/>
        <end position="140"/>
    </location>
</feature>
<reference evidence="4 5" key="1">
    <citation type="submission" date="2018-06" db="EMBL/GenBank/DDBJ databases">
        <title>Genomic Encyclopedia of Type Strains, Phase IV (KMG-IV): sequencing the most valuable type-strain genomes for metagenomic binning, comparative biology and taxonomic classification.</title>
        <authorList>
            <person name="Goeker M."/>
        </authorList>
    </citation>
    <scope>NUCLEOTIDE SEQUENCE [LARGE SCALE GENOMIC DNA]</scope>
    <source>
        <strain evidence="4 5">DSM 45521</strain>
    </source>
</reference>
<evidence type="ECO:0000256" key="1">
    <source>
        <dbReference type="ARBA" id="ARBA00022723"/>
    </source>
</evidence>
<feature type="domain" description="VOC" evidence="3">
    <location>
        <begin position="171"/>
        <end position="301"/>
    </location>
</feature>
<comment type="caution">
    <text evidence="4">The sequence shown here is derived from an EMBL/GenBank/DDBJ whole genome shotgun (WGS) entry which is preliminary data.</text>
</comment>
<dbReference type="OrthoDB" id="4577835at2"/>
<feature type="region of interest" description="Disordered" evidence="2">
    <location>
        <begin position="110"/>
        <end position="129"/>
    </location>
</feature>
<proteinExistence type="predicted"/>
<dbReference type="PANTHER" id="PTHR43048:SF3">
    <property type="entry name" value="METHYLMALONYL-COA EPIMERASE, MITOCHONDRIAL"/>
    <property type="match status" value="1"/>
</dbReference>
<dbReference type="GO" id="GO:0004493">
    <property type="term" value="F:methylmalonyl-CoA epimerase activity"/>
    <property type="evidence" value="ECO:0007669"/>
    <property type="project" value="TreeGrafter"/>
</dbReference>
<sequence>MTLGKIFHLVHMTGDLPSLETWYDDVFGVRRGWLDHHYAQSEQRDASLVTLADVVIEPLAPAFAVDGWDRYPLGRFYNRFGNHWHSIAWYCEDALPYWELMRENGIRVFGPAGGQSDEPPPAGSPVFTHPKDTITQIQFDPPRESRSRDPRLHPDYDPLWWLTNHPLGLYGLSYTTVLTKDLERGEHIFAGVLGGDVIERSTSGLTGTQDVYVRLGESVVQLSTPTGNDGIAADDLAASGEIHHAVCFRVADLDRTEKYLASKGITTSARDDDTILSAPETTHGVPFRWTTRVIPGGTFDA</sequence>
<dbReference type="RefSeq" id="WP_110470188.1">
    <property type="nucleotide sequence ID" value="NZ_QJSP01000008.1"/>
</dbReference>
<gene>
    <name evidence="4" type="ORF">DFR67_10855</name>
</gene>
<evidence type="ECO:0000313" key="5">
    <source>
        <dbReference type="Proteomes" id="UP000247591"/>
    </source>
</evidence>
<evidence type="ECO:0000313" key="4">
    <source>
        <dbReference type="EMBL" id="PYE16304.1"/>
    </source>
</evidence>
<keyword evidence="5" id="KW-1185">Reference proteome</keyword>
<dbReference type="GO" id="GO:0046491">
    <property type="term" value="P:L-methylmalonyl-CoA metabolic process"/>
    <property type="evidence" value="ECO:0007669"/>
    <property type="project" value="TreeGrafter"/>
</dbReference>
<dbReference type="Gene3D" id="3.10.180.10">
    <property type="entry name" value="2,3-Dihydroxybiphenyl 1,2-Dioxygenase, domain 1"/>
    <property type="match status" value="2"/>
</dbReference>
<keyword evidence="1" id="KW-0479">Metal-binding</keyword>
<dbReference type="Proteomes" id="UP000247591">
    <property type="component" value="Unassembled WGS sequence"/>
</dbReference>
<evidence type="ECO:0000259" key="3">
    <source>
        <dbReference type="PROSITE" id="PS51819"/>
    </source>
</evidence>
<evidence type="ECO:0000256" key="2">
    <source>
        <dbReference type="SAM" id="MobiDB-lite"/>
    </source>
</evidence>
<dbReference type="InterPro" id="IPR037523">
    <property type="entry name" value="VOC_core"/>
</dbReference>
<organism evidence="4 5">
    <name type="scientific">Williamsia limnetica</name>
    <dbReference type="NCBI Taxonomy" id="882452"/>
    <lineage>
        <taxon>Bacteria</taxon>
        <taxon>Bacillati</taxon>
        <taxon>Actinomycetota</taxon>
        <taxon>Actinomycetes</taxon>
        <taxon>Mycobacteriales</taxon>
        <taxon>Nocardiaceae</taxon>
        <taxon>Williamsia</taxon>
    </lineage>
</organism>